<reference evidence="7" key="1">
    <citation type="submission" date="2016-10" db="EMBL/GenBank/DDBJ databases">
        <authorList>
            <person name="Varghese N."/>
            <person name="Submissions S."/>
        </authorList>
    </citation>
    <scope>NUCLEOTIDE SEQUENCE [LARGE SCALE GENOMIC DNA]</scope>
    <source>
        <strain evidence="7">CGMCC 1.6854</strain>
    </source>
</reference>
<protein>
    <submittedName>
        <fullName evidence="6">Uncharacterized protein</fullName>
    </submittedName>
</protein>
<dbReference type="Proteomes" id="UP000199544">
    <property type="component" value="Unassembled WGS sequence"/>
</dbReference>
<dbReference type="AlphaFoldDB" id="A0A1G9ZWY8"/>
<dbReference type="Pfam" id="PF07457">
    <property type="entry name" value="DUF1516"/>
    <property type="match status" value="1"/>
</dbReference>
<keyword evidence="4 5" id="KW-0472">Membrane</keyword>
<name>A0A1G9ZWY8_9BACL</name>
<dbReference type="RefSeq" id="WP_244520495.1">
    <property type="nucleotide sequence ID" value="NZ_FNHW01000002.1"/>
</dbReference>
<feature type="transmembrane region" description="Helical" evidence="5">
    <location>
        <begin position="37"/>
        <end position="53"/>
    </location>
</feature>
<evidence type="ECO:0000256" key="4">
    <source>
        <dbReference type="ARBA" id="ARBA00023136"/>
    </source>
</evidence>
<evidence type="ECO:0000256" key="1">
    <source>
        <dbReference type="ARBA" id="ARBA00022475"/>
    </source>
</evidence>
<feature type="transmembrane region" description="Helical" evidence="5">
    <location>
        <begin position="89"/>
        <end position="108"/>
    </location>
</feature>
<keyword evidence="2 5" id="KW-0812">Transmembrane</keyword>
<evidence type="ECO:0000256" key="3">
    <source>
        <dbReference type="ARBA" id="ARBA00022989"/>
    </source>
</evidence>
<feature type="transmembrane region" description="Helical" evidence="5">
    <location>
        <begin position="6"/>
        <end position="25"/>
    </location>
</feature>
<accession>A0A1G9ZWY8</accession>
<sequence>MFNIFYQSHTGSWAILIILFLITYFTRQKVTLMLQRLFYLIMIVSGVGMLAQLNFPLHYVIKGILAIVLIGVMEMMVARKRKGNPMAAMWIVLIILFALVLLLAYNVIG</sequence>
<dbReference type="STRING" id="459525.SAMN04488137_3757"/>
<keyword evidence="7" id="KW-1185">Reference proteome</keyword>
<keyword evidence="1" id="KW-1003">Cell membrane</keyword>
<feature type="transmembrane region" description="Helical" evidence="5">
    <location>
        <begin position="59"/>
        <end position="77"/>
    </location>
</feature>
<evidence type="ECO:0000313" key="7">
    <source>
        <dbReference type="Proteomes" id="UP000199544"/>
    </source>
</evidence>
<proteinExistence type="predicted"/>
<evidence type="ECO:0000256" key="2">
    <source>
        <dbReference type="ARBA" id="ARBA00022692"/>
    </source>
</evidence>
<keyword evidence="3 5" id="KW-1133">Transmembrane helix</keyword>
<gene>
    <name evidence="6" type="ORF">SAMN04488137_3757</name>
</gene>
<evidence type="ECO:0000313" key="6">
    <source>
        <dbReference type="EMBL" id="SDN25056.1"/>
    </source>
</evidence>
<evidence type="ECO:0000256" key="5">
    <source>
        <dbReference type="SAM" id="Phobius"/>
    </source>
</evidence>
<dbReference type="InterPro" id="IPR010899">
    <property type="entry name" value="UPF0344"/>
</dbReference>
<dbReference type="EMBL" id="FNHW01000002">
    <property type="protein sequence ID" value="SDN25056.1"/>
    <property type="molecule type" value="Genomic_DNA"/>
</dbReference>
<organism evidence="6 7">
    <name type="scientific">Fictibacillus solisalsi</name>
    <dbReference type="NCBI Taxonomy" id="459525"/>
    <lineage>
        <taxon>Bacteria</taxon>
        <taxon>Bacillati</taxon>
        <taxon>Bacillota</taxon>
        <taxon>Bacilli</taxon>
        <taxon>Bacillales</taxon>
        <taxon>Fictibacillaceae</taxon>
        <taxon>Fictibacillus</taxon>
    </lineage>
</organism>